<organism evidence="3 4">
    <name type="scientific">Gemmiger gallinarum</name>
    <dbReference type="NCBI Taxonomy" id="2779354"/>
    <lineage>
        <taxon>Bacteria</taxon>
        <taxon>Bacillati</taxon>
        <taxon>Bacillota</taxon>
        <taxon>Clostridia</taxon>
        <taxon>Eubacteriales</taxon>
        <taxon>Gemmiger</taxon>
    </lineage>
</organism>
<keyword evidence="4" id="KW-1185">Reference proteome</keyword>
<dbReference type="PROSITE" id="PS51257">
    <property type="entry name" value="PROKAR_LIPOPROTEIN"/>
    <property type="match status" value="1"/>
</dbReference>
<gene>
    <name evidence="3" type="ORF">INF35_02740</name>
</gene>
<evidence type="ECO:0000256" key="1">
    <source>
        <dbReference type="SAM" id="MobiDB-lite"/>
    </source>
</evidence>
<dbReference type="EMBL" id="JADCKC010000001">
    <property type="protein sequence ID" value="MBE5036708.1"/>
    <property type="molecule type" value="Genomic_DNA"/>
</dbReference>
<reference evidence="3 4" key="1">
    <citation type="submission" date="2020-10" db="EMBL/GenBank/DDBJ databases">
        <title>ChiBAC.</title>
        <authorList>
            <person name="Zenner C."/>
            <person name="Hitch T.C.A."/>
            <person name="Clavel T."/>
        </authorList>
    </citation>
    <scope>NUCLEOTIDE SEQUENCE [LARGE SCALE GENOMIC DNA]</scope>
    <source>
        <strain evidence="3 4">DSM 109015</strain>
    </source>
</reference>
<proteinExistence type="predicted"/>
<name>A0ABR9R0P9_9FIRM</name>
<evidence type="ECO:0000256" key="2">
    <source>
        <dbReference type="SAM" id="SignalP"/>
    </source>
</evidence>
<accession>A0ABR9R0P9</accession>
<sequence length="200" mass="21047">MKKLICMLCALSLCAAMFAACSKDESSSAAQDSSTSTSQAAEDSSSAEQDSSSAETSSDSGDAASEEADTEKLASIVSALEEVNPINNPRAITSDDVEFNMNMTPDNLVAFQGDVTNTQSDCGLVFVAQVKDGTMDTVLEELEAYRQSMTSSLYVEFADKVAKAEDARIVSKDNIVVMVISSIDGPDYADIDAAIESALS</sequence>
<dbReference type="RefSeq" id="WP_193499998.1">
    <property type="nucleotide sequence ID" value="NZ_JADCKC010000001.1"/>
</dbReference>
<dbReference type="InterPro" id="IPR025648">
    <property type="entry name" value="DUF4358"/>
</dbReference>
<keyword evidence="2" id="KW-0732">Signal</keyword>
<feature type="region of interest" description="Disordered" evidence="1">
    <location>
        <begin position="27"/>
        <end position="71"/>
    </location>
</feature>
<feature type="signal peptide" evidence="2">
    <location>
        <begin position="1"/>
        <end position="19"/>
    </location>
</feature>
<dbReference type="Pfam" id="PF14270">
    <property type="entry name" value="DUF4358"/>
    <property type="match status" value="1"/>
</dbReference>
<feature type="compositionally biased region" description="Low complexity" evidence="1">
    <location>
        <begin position="27"/>
        <end position="63"/>
    </location>
</feature>
<evidence type="ECO:0000313" key="4">
    <source>
        <dbReference type="Proteomes" id="UP000768567"/>
    </source>
</evidence>
<protein>
    <submittedName>
        <fullName evidence="3">DUF4358 domain-containing protein</fullName>
    </submittedName>
</protein>
<comment type="caution">
    <text evidence="3">The sequence shown here is derived from an EMBL/GenBank/DDBJ whole genome shotgun (WGS) entry which is preliminary data.</text>
</comment>
<dbReference type="Proteomes" id="UP000768567">
    <property type="component" value="Unassembled WGS sequence"/>
</dbReference>
<evidence type="ECO:0000313" key="3">
    <source>
        <dbReference type="EMBL" id="MBE5036708.1"/>
    </source>
</evidence>
<feature type="chain" id="PRO_5045400998" evidence="2">
    <location>
        <begin position="20"/>
        <end position="200"/>
    </location>
</feature>